<proteinExistence type="predicted"/>
<keyword evidence="3" id="KW-1185">Reference proteome</keyword>
<reference evidence="1 3" key="1">
    <citation type="submission" date="2021-03" db="EMBL/GenBank/DDBJ databases">
        <title>Draft genome and methylome analysis of Thiotrix fructosivoruns ATCC 49748.</title>
        <authorList>
            <person name="Fomenkov A."/>
            <person name="Grabovich M.Y."/>
            <person name="Roberts R.J."/>
        </authorList>
    </citation>
    <scope>NUCLEOTIDE SEQUENCE [LARGE SCALE GENOMIC DNA]</scope>
    <source>
        <strain evidence="1 3">ATCC 49748</strain>
    </source>
</reference>
<dbReference type="RefSeq" id="WP_207250257.1">
    <property type="nucleotide sequence ID" value="NZ_JAFMPM010000006.1"/>
</dbReference>
<sequence>MNAHNRRITIDLSICHGKPATRGLRYPVETRLLVLAVITIFLHKIPTNIPITIRHIIPYV</sequence>
<gene>
    <name evidence="2" type="ORF">J1836_006450</name>
    <name evidence="1" type="ORF">J1836_06375</name>
</gene>
<evidence type="ECO:0000313" key="3">
    <source>
        <dbReference type="Proteomes" id="UP000664466"/>
    </source>
</evidence>
<accession>A0A8B0SPM2</accession>
<protein>
    <submittedName>
        <fullName evidence="2">Uncharacterized protein</fullName>
    </submittedName>
</protein>
<dbReference type="EMBL" id="JAFMPM010000006">
    <property type="protein sequence ID" value="MBO0612557.1"/>
    <property type="molecule type" value="Genomic_DNA"/>
</dbReference>
<dbReference type="Proteomes" id="UP000664466">
    <property type="component" value="Unassembled WGS sequence"/>
</dbReference>
<organism evidence="2">
    <name type="scientific">Thiothrix fructosivorans</name>
    <dbReference type="NCBI Taxonomy" id="111770"/>
    <lineage>
        <taxon>Bacteria</taxon>
        <taxon>Pseudomonadati</taxon>
        <taxon>Pseudomonadota</taxon>
        <taxon>Gammaproteobacteria</taxon>
        <taxon>Thiotrichales</taxon>
        <taxon>Thiotrichaceae</taxon>
        <taxon>Thiothrix</taxon>
    </lineage>
</organism>
<evidence type="ECO:0000313" key="2">
    <source>
        <dbReference type="EMBL" id="QTX11968.1"/>
    </source>
</evidence>
<dbReference type="EMBL" id="CP072748">
    <property type="protein sequence ID" value="QTX11968.1"/>
    <property type="molecule type" value="Genomic_DNA"/>
</dbReference>
<dbReference type="AlphaFoldDB" id="A0A8B0SPM2"/>
<reference evidence="2" key="2">
    <citation type="submission" date="2021-04" db="EMBL/GenBank/DDBJ databases">
        <title>Complete Genome and methylome analysis of Thiothrix fructosivorans ATCC 49748.</title>
        <authorList>
            <person name="Fomenkov A."/>
            <person name="Sun L."/>
            <person name="Vincze T."/>
            <person name="Grabovich M.Y."/>
            <person name="Roberts R.J."/>
        </authorList>
    </citation>
    <scope>NUCLEOTIDE SEQUENCE</scope>
    <source>
        <strain evidence="2">ATCC 49748</strain>
    </source>
</reference>
<name>A0A8B0SPM2_9GAMM</name>
<evidence type="ECO:0000313" key="1">
    <source>
        <dbReference type="EMBL" id="MBO0612557.1"/>
    </source>
</evidence>